<organism evidence="4 5">
    <name type="scientific">Parastrongyloides trichosuri</name>
    <name type="common">Possum-specific nematode worm</name>
    <dbReference type="NCBI Taxonomy" id="131310"/>
    <lineage>
        <taxon>Eukaryota</taxon>
        <taxon>Metazoa</taxon>
        <taxon>Ecdysozoa</taxon>
        <taxon>Nematoda</taxon>
        <taxon>Chromadorea</taxon>
        <taxon>Rhabditida</taxon>
        <taxon>Tylenchina</taxon>
        <taxon>Panagrolaimomorpha</taxon>
        <taxon>Strongyloidoidea</taxon>
        <taxon>Strongyloididae</taxon>
        <taxon>Parastrongyloides</taxon>
    </lineage>
</organism>
<dbReference type="WBParaSite" id="PTRK_0000989600.1">
    <property type="protein sequence ID" value="PTRK_0000989600.1"/>
    <property type="gene ID" value="PTRK_0000989600"/>
</dbReference>
<dbReference type="GO" id="GO:0004725">
    <property type="term" value="F:protein tyrosine phosphatase activity"/>
    <property type="evidence" value="ECO:0007669"/>
    <property type="project" value="InterPro"/>
</dbReference>
<accession>A0A0N4ZMY0</accession>
<dbReference type="Gene3D" id="3.90.190.10">
    <property type="entry name" value="Protein tyrosine phosphatase superfamily"/>
    <property type="match status" value="1"/>
</dbReference>
<dbReference type="InterPro" id="IPR003595">
    <property type="entry name" value="Tyr_Pase_cat"/>
</dbReference>
<evidence type="ECO:0000259" key="3">
    <source>
        <dbReference type="PROSITE" id="PS50056"/>
    </source>
</evidence>
<dbReference type="AlphaFoldDB" id="A0A0N4ZMY0"/>
<evidence type="ECO:0000313" key="4">
    <source>
        <dbReference type="Proteomes" id="UP000038045"/>
    </source>
</evidence>
<evidence type="ECO:0000259" key="2">
    <source>
        <dbReference type="PROSITE" id="PS50055"/>
    </source>
</evidence>
<sequence>MFNFLNFNTNEEKKPVRKLISTLKPFARFNKKDRGSEKKGGDKESQRKKQHKDGNENRGPKQFSTKRETGSKNNLPLDIFIDFLGNKTIQDLKMEYSNIKSYVFPEHTRNAFDHNMNLNKYKDIICIDETRVALEAPGNHYYHANKVNVLGMKHVFICCQAPMNETIVDFWRLVIQYNVTTIVCLVNLIENGKPKCAQYWPGTEGSILKIKNINVQYDTTDTTEEAYIVRNLRVWREGENALPLRVKQIHWKDWPDKFVPSETYSLMKLVRKIRDFKKDETIVTHCSAGIGRTGTFVAINMIFTKITANEDFNIHNVVMSLRKQRAGAVQTESQYIFLFKVVVDYCLIINAFNIERKKILQKFVDEYKVYYENALNNVEGKVPAATPPGNVPQNEAHQQQLTLAQSSPQPVAGNLVPGTQEQVPQLMPQCVTQMQQPVLTTPQQQMNPT</sequence>
<evidence type="ECO:0000256" key="1">
    <source>
        <dbReference type="SAM" id="MobiDB-lite"/>
    </source>
</evidence>
<proteinExistence type="predicted"/>
<feature type="domain" description="Tyrosine-protein phosphatase" evidence="2">
    <location>
        <begin position="92"/>
        <end position="345"/>
    </location>
</feature>
<reference evidence="5" key="1">
    <citation type="submission" date="2017-02" db="UniProtKB">
        <authorList>
            <consortium name="WormBaseParasite"/>
        </authorList>
    </citation>
    <scope>IDENTIFICATION</scope>
</reference>
<dbReference type="Pfam" id="PF00102">
    <property type="entry name" value="Y_phosphatase"/>
    <property type="match status" value="1"/>
</dbReference>
<name>A0A0N4ZMY0_PARTI</name>
<dbReference type="PROSITE" id="PS50056">
    <property type="entry name" value="TYR_PHOSPHATASE_2"/>
    <property type="match status" value="1"/>
</dbReference>
<evidence type="ECO:0000313" key="5">
    <source>
        <dbReference type="WBParaSite" id="PTRK_0000989600.1"/>
    </source>
</evidence>
<dbReference type="SMART" id="SM00194">
    <property type="entry name" value="PTPc"/>
    <property type="match status" value="1"/>
</dbReference>
<dbReference type="SMART" id="SM00404">
    <property type="entry name" value="PTPc_motif"/>
    <property type="match status" value="1"/>
</dbReference>
<dbReference type="InterPro" id="IPR029021">
    <property type="entry name" value="Prot-tyrosine_phosphatase-like"/>
</dbReference>
<dbReference type="SUPFAM" id="SSF52799">
    <property type="entry name" value="(Phosphotyrosine protein) phosphatases II"/>
    <property type="match status" value="1"/>
</dbReference>
<dbReference type="InterPro" id="IPR000242">
    <property type="entry name" value="PTP_cat"/>
</dbReference>
<feature type="region of interest" description="Disordered" evidence="1">
    <location>
        <begin position="27"/>
        <end position="70"/>
    </location>
</feature>
<feature type="compositionally biased region" description="Basic and acidic residues" evidence="1">
    <location>
        <begin position="30"/>
        <end position="70"/>
    </location>
</feature>
<dbReference type="InterPro" id="IPR000387">
    <property type="entry name" value="Tyr_Pase_dom"/>
</dbReference>
<dbReference type="InterPro" id="IPR052782">
    <property type="entry name" value="Oocyte-zygote_transition_reg"/>
</dbReference>
<dbReference type="PRINTS" id="PR00700">
    <property type="entry name" value="PRTYPHPHTASE"/>
</dbReference>
<dbReference type="STRING" id="131310.A0A0N4ZMY0"/>
<dbReference type="PROSITE" id="PS50055">
    <property type="entry name" value="TYR_PHOSPHATASE_PTP"/>
    <property type="match status" value="1"/>
</dbReference>
<dbReference type="Proteomes" id="UP000038045">
    <property type="component" value="Unplaced"/>
</dbReference>
<feature type="domain" description="Tyrosine specific protein phosphatases" evidence="3">
    <location>
        <begin position="264"/>
        <end position="336"/>
    </location>
</feature>
<protein>
    <submittedName>
        <fullName evidence="5">Protein-tyrosine-phosphatase</fullName>
    </submittedName>
</protein>
<dbReference type="CDD" id="cd00047">
    <property type="entry name" value="PTPc"/>
    <property type="match status" value="1"/>
</dbReference>
<keyword evidence="4" id="KW-1185">Reference proteome</keyword>
<dbReference type="PANTHER" id="PTHR46163">
    <property type="entry name" value="TYROSINE-PROTEIN PHOSPHATASE-RELATED"/>
    <property type="match status" value="1"/>
</dbReference>